<organism evidence="2">
    <name type="scientific">Triticum urartu</name>
    <name type="common">Red wild einkorn</name>
    <name type="synonym">Crithodium urartu</name>
    <dbReference type="NCBI Taxonomy" id="4572"/>
    <lineage>
        <taxon>Eukaryota</taxon>
        <taxon>Viridiplantae</taxon>
        <taxon>Streptophyta</taxon>
        <taxon>Embryophyta</taxon>
        <taxon>Tracheophyta</taxon>
        <taxon>Spermatophyta</taxon>
        <taxon>Magnoliopsida</taxon>
        <taxon>Liliopsida</taxon>
        <taxon>Poales</taxon>
        <taxon>Poaceae</taxon>
        <taxon>BOP clade</taxon>
        <taxon>Pooideae</taxon>
        <taxon>Triticodae</taxon>
        <taxon>Triticeae</taxon>
        <taxon>Triticinae</taxon>
        <taxon>Triticum</taxon>
    </lineage>
</organism>
<feature type="compositionally biased region" description="Basic residues" evidence="1">
    <location>
        <begin position="136"/>
        <end position="148"/>
    </location>
</feature>
<gene>
    <name evidence="2" type="ORF">TRIUR3_34736</name>
</gene>
<evidence type="ECO:0000313" key="2">
    <source>
        <dbReference type="EMBL" id="EMS52436.1"/>
    </source>
</evidence>
<sequence length="177" mass="19116">MAAARGIYGAKVFKTGSATPEGQGSTFYPFFISAIAAGLSGGGRREGEGGTPLSDFCLHTTYASSSVRAVAGGCRAPRERSNYWWRESICGEGRLTAVGETWGPWVLKGWPSRLTAPKEAAAMRSAIVKARSTFTRRRRRRHPFKHTRPRDTASVEEPHHLGCDGAGATGCDELDNE</sequence>
<dbReference type="EMBL" id="KD208143">
    <property type="protein sequence ID" value="EMS52436.1"/>
    <property type="molecule type" value="Genomic_DNA"/>
</dbReference>
<accession>M7YZ15</accession>
<dbReference type="AlphaFoldDB" id="M7YZ15"/>
<evidence type="ECO:0000256" key="1">
    <source>
        <dbReference type="SAM" id="MobiDB-lite"/>
    </source>
</evidence>
<protein>
    <submittedName>
        <fullName evidence="2">Uncharacterized protein</fullName>
    </submittedName>
</protein>
<name>M7YZ15_TRIUA</name>
<proteinExistence type="predicted"/>
<feature type="region of interest" description="Disordered" evidence="1">
    <location>
        <begin position="136"/>
        <end position="177"/>
    </location>
</feature>
<reference evidence="2" key="1">
    <citation type="journal article" date="2013" name="Nature">
        <title>Draft genome of the wheat A-genome progenitor Triticum urartu.</title>
        <authorList>
            <person name="Ling H.Q."/>
            <person name="Zhao S."/>
            <person name="Liu D."/>
            <person name="Wang J."/>
            <person name="Sun H."/>
            <person name="Zhang C."/>
            <person name="Fan H."/>
            <person name="Li D."/>
            <person name="Dong L."/>
            <person name="Tao Y."/>
            <person name="Gao C."/>
            <person name="Wu H."/>
            <person name="Li Y."/>
            <person name="Cui Y."/>
            <person name="Guo X."/>
            <person name="Zheng S."/>
            <person name="Wang B."/>
            <person name="Yu K."/>
            <person name="Liang Q."/>
            <person name="Yang W."/>
            <person name="Lou X."/>
            <person name="Chen J."/>
            <person name="Feng M."/>
            <person name="Jian J."/>
            <person name="Zhang X."/>
            <person name="Luo G."/>
            <person name="Jiang Y."/>
            <person name="Liu J."/>
            <person name="Wang Z."/>
            <person name="Sha Y."/>
            <person name="Zhang B."/>
            <person name="Wu H."/>
            <person name="Tang D."/>
            <person name="Shen Q."/>
            <person name="Xue P."/>
            <person name="Zou S."/>
            <person name="Wang X."/>
            <person name="Liu X."/>
            <person name="Wang F."/>
            <person name="Yang Y."/>
            <person name="An X."/>
            <person name="Dong Z."/>
            <person name="Zhang K."/>
            <person name="Zhang X."/>
            <person name="Luo M.C."/>
            <person name="Dvorak J."/>
            <person name="Tong Y."/>
            <person name="Wang J."/>
            <person name="Yang H."/>
            <person name="Li Z."/>
            <person name="Wang D."/>
            <person name="Zhang A."/>
            <person name="Wang J."/>
        </authorList>
    </citation>
    <scope>NUCLEOTIDE SEQUENCE</scope>
</reference>
<feature type="compositionally biased region" description="Basic and acidic residues" evidence="1">
    <location>
        <begin position="149"/>
        <end position="162"/>
    </location>
</feature>